<organism evidence="2 3">
    <name type="scientific">Roseivirga spongicola</name>
    <dbReference type="NCBI Taxonomy" id="333140"/>
    <lineage>
        <taxon>Bacteria</taxon>
        <taxon>Pseudomonadati</taxon>
        <taxon>Bacteroidota</taxon>
        <taxon>Cytophagia</taxon>
        <taxon>Cytophagales</taxon>
        <taxon>Roseivirgaceae</taxon>
        <taxon>Roseivirga</taxon>
    </lineage>
</organism>
<comment type="caution">
    <text evidence="2">The sequence shown here is derived from an EMBL/GenBank/DDBJ whole genome shotgun (WGS) entry which is preliminary data.</text>
</comment>
<reference evidence="2 3" key="1">
    <citation type="submission" date="2016-01" db="EMBL/GenBank/DDBJ databases">
        <title>Genome sequencing of Roseivirga spongicola UST030701-084.</title>
        <authorList>
            <person name="Selvaratnam C."/>
            <person name="Thevarajoo S."/>
            <person name="Goh K.M."/>
            <person name="Ee R."/>
            <person name="Chan K.-G."/>
            <person name="Chong C.S."/>
        </authorList>
    </citation>
    <scope>NUCLEOTIDE SEQUENCE [LARGE SCALE GENOMIC DNA]</scope>
    <source>
        <strain evidence="2 3">UST030701-084</strain>
    </source>
</reference>
<dbReference type="Gene3D" id="1.10.760.10">
    <property type="entry name" value="Cytochrome c-like domain"/>
    <property type="match status" value="1"/>
</dbReference>
<keyword evidence="3" id="KW-1185">Reference proteome</keyword>
<dbReference type="InterPro" id="IPR036909">
    <property type="entry name" value="Cyt_c-like_dom_sf"/>
</dbReference>
<dbReference type="Pfam" id="PF14376">
    <property type="entry name" value="Haem_bd"/>
    <property type="match status" value="1"/>
</dbReference>
<gene>
    <name evidence="2" type="ORF">AWW68_16195</name>
</gene>
<evidence type="ECO:0000313" key="3">
    <source>
        <dbReference type="Proteomes" id="UP000075606"/>
    </source>
</evidence>
<accession>A0A150X647</accession>
<dbReference type="GO" id="GO:0009055">
    <property type="term" value="F:electron transfer activity"/>
    <property type="evidence" value="ECO:0007669"/>
    <property type="project" value="InterPro"/>
</dbReference>
<dbReference type="Proteomes" id="UP000075606">
    <property type="component" value="Unassembled WGS sequence"/>
</dbReference>
<evidence type="ECO:0000259" key="1">
    <source>
        <dbReference type="SMART" id="SM01235"/>
    </source>
</evidence>
<dbReference type="AlphaFoldDB" id="A0A150X647"/>
<sequence>MGTVIISSAFNPKPIESNAVQLHQDSKIELPDNIKEIVEVKCMNCHKPDARNEKAREKLQWVKVPEMNKEQQEDFIAEMFEVIEDGDMPPARMVERNPKMKLTDEENKAFMAWLEKEEKRLKGK</sequence>
<proteinExistence type="predicted"/>
<dbReference type="InterPro" id="IPR025992">
    <property type="entry name" value="Haem-bd"/>
</dbReference>
<feature type="domain" description="Haem-binding" evidence="1">
    <location>
        <begin position="2"/>
        <end position="118"/>
    </location>
</feature>
<dbReference type="SUPFAM" id="SSF46626">
    <property type="entry name" value="Cytochrome c"/>
    <property type="match status" value="1"/>
</dbReference>
<dbReference type="SMART" id="SM01235">
    <property type="entry name" value="Haem_bd"/>
    <property type="match status" value="1"/>
</dbReference>
<protein>
    <recommendedName>
        <fullName evidence="1">Haem-binding domain-containing protein</fullName>
    </recommendedName>
</protein>
<evidence type="ECO:0000313" key="2">
    <source>
        <dbReference type="EMBL" id="KYG74188.1"/>
    </source>
</evidence>
<dbReference type="GO" id="GO:0020037">
    <property type="term" value="F:heme binding"/>
    <property type="evidence" value="ECO:0007669"/>
    <property type="project" value="InterPro"/>
</dbReference>
<name>A0A150X647_9BACT</name>
<dbReference type="EMBL" id="LRPC01000028">
    <property type="protein sequence ID" value="KYG74188.1"/>
    <property type="molecule type" value="Genomic_DNA"/>
</dbReference>